<accession>A0AAV4X0A5</accession>
<protein>
    <submittedName>
        <fullName evidence="1">Uncharacterized protein</fullName>
    </submittedName>
</protein>
<dbReference type="Proteomes" id="UP001054837">
    <property type="component" value="Unassembled WGS sequence"/>
</dbReference>
<dbReference type="EMBL" id="BPLQ01015311">
    <property type="protein sequence ID" value="GIY87198.1"/>
    <property type="molecule type" value="Genomic_DNA"/>
</dbReference>
<comment type="caution">
    <text evidence="1">The sequence shown here is derived from an EMBL/GenBank/DDBJ whole genome shotgun (WGS) entry which is preliminary data.</text>
</comment>
<gene>
    <name evidence="1" type="ORF">CDAR_68821</name>
</gene>
<evidence type="ECO:0000313" key="2">
    <source>
        <dbReference type="Proteomes" id="UP001054837"/>
    </source>
</evidence>
<dbReference type="AlphaFoldDB" id="A0AAV4X0A5"/>
<organism evidence="1 2">
    <name type="scientific">Caerostris darwini</name>
    <dbReference type="NCBI Taxonomy" id="1538125"/>
    <lineage>
        <taxon>Eukaryota</taxon>
        <taxon>Metazoa</taxon>
        <taxon>Ecdysozoa</taxon>
        <taxon>Arthropoda</taxon>
        <taxon>Chelicerata</taxon>
        <taxon>Arachnida</taxon>
        <taxon>Araneae</taxon>
        <taxon>Araneomorphae</taxon>
        <taxon>Entelegynae</taxon>
        <taxon>Araneoidea</taxon>
        <taxon>Araneidae</taxon>
        <taxon>Caerostris</taxon>
    </lineage>
</organism>
<evidence type="ECO:0000313" key="1">
    <source>
        <dbReference type="EMBL" id="GIY87198.1"/>
    </source>
</evidence>
<keyword evidence="2" id="KW-1185">Reference proteome</keyword>
<proteinExistence type="predicted"/>
<reference evidence="1 2" key="1">
    <citation type="submission" date="2021-06" db="EMBL/GenBank/DDBJ databases">
        <title>Caerostris darwini draft genome.</title>
        <authorList>
            <person name="Kono N."/>
            <person name="Arakawa K."/>
        </authorList>
    </citation>
    <scope>NUCLEOTIDE SEQUENCE [LARGE SCALE GENOMIC DNA]</scope>
</reference>
<name>A0AAV4X0A5_9ARAC</name>
<sequence>MTPPPSPPTIPRAPLFKRKWPKSALLPLRKENSGEKKYFFYFFVPSCSFFLERVVARGKERGKNRLQKKCILYLGRKRSRFVRELEGVVGVEGGNPGDLRPGLGNVPLDGGGIISPSDRPRTNDDKLLDPPLPFCLVPPSGTIRKRNLD</sequence>